<evidence type="ECO:0000259" key="1">
    <source>
        <dbReference type="PROSITE" id="PS50943"/>
    </source>
</evidence>
<dbReference type="InterPro" id="IPR010982">
    <property type="entry name" value="Lambda_DNA-bd_dom_sf"/>
</dbReference>
<accession>A0A7G1NFY8</accession>
<reference evidence="2 3" key="1">
    <citation type="journal article" date="2014" name="Int. J. Syst. Evol. Microbiol.">
        <title>Complete genome sequence of Corynebacterium casei LMG S-19264T (=DSM 44701T), isolated from a smear-ripened cheese.</title>
        <authorList>
            <consortium name="US DOE Joint Genome Institute (JGI-PGF)"/>
            <person name="Walter F."/>
            <person name="Albersmeier A."/>
            <person name="Kalinowski J."/>
            <person name="Ruckert C."/>
        </authorList>
    </citation>
    <scope>NUCLEOTIDE SEQUENCE [LARGE SCALE GENOMIC DNA]</scope>
    <source>
        <strain evidence="2 3">JCM 4255</strain>
    </source>
</reference>
<dbReference type="SMART" id="SM00530">
    <property type="entry name" value="HTH_XRE"/>
    <property type="match status" value="1"/>
</dbReference>
<dbReference type="KEGG" id="stui:GCM10017668_23690"/>
<dbReference type="PROSITE" id="PS50943">
    <property type="entry name" value="HTH_CROC1"/>
    <property type="match status" value="1"/>
</dbReference>
<dbReference type="AlphaFoldDB" id="A0A7G1NFY8"/>
<evidence type="ECO:0000313" key="3">
    <source>
        <dbReference type="Proteomes" id="UP000516373"/>
    </source>
</evidence>
<name>A0A7G1NFY8_9ACTN</name>
<dbReference type="Pfam" id="PF01381">
    <property type="entry name" value="HTH_3"/>
    <property type="match status" value="1"/>
</dbReference>
<gene>
    <name evidence="2" type="ORF">GCM10017668_23690</name>
</gene>
<protein>
    <recommendedName>
        <fullName evidence="1">HTH cro/C1-type domain-containing protein</fullName>
    </recommendedName>
</protein>
<dbReference type="RefSeq" id="WP_190898859.1">
    <property type="nucleotide sequence ID" value="NZ_AP023439.1"/>
</dbReference>
<dbReference type="Gene3D" id="1.10.260.40">
    <property type="entry name" value="lambda repressor-like DNA-binding domains"/>
    <property type="match status" value="1"/>
</dbReference>
<dbReference type="SUPFAM" id="SSF47413">
    <property type="entry name" value="lambda repressor-like DNA-binding domains"/>
    <property type="match status" value="1"/>
</dbReference>
<proteinExistence type="predicted"/>
<dbReference type="GO" id="GO:0003677">
    <property type="term" value="F:DNA binding"/>
    <property type="evidence" value="ECO:0007669"/>
    <property type="project" value="InterPro"/>
</dbReference>
<feature type="domain" description="HTH cro/C1-type" evidence="1">
    <location>
        <begin position="40"/>
        <end position="94"/>
    </location>
</feature>
<dbReference type="Proteomes" id="UP000516373">
    <property type="component" value="Chromosome"/>
</dbReference>
<dbReference type="InterPro" id="IPR001387">
    <property type="entry name" value="Cro/C1-type_HTH"/>
</dbReference>
<organism evidence="2 3">
    <name type="scientific">Streptomyces tuirus</name>
    <dbReference type="NCBI Taxonomy" id="68278"/>
    <lineage>
        <taxon>Bacteria</taxon>
        <taxon>Bacillati</taxon>
        <taxon>Actinomycetota</taxon>
        <taxon>Actinomycetes</taxon>
        <taxon>Kitasatosporales</taxon>
        <taxon>Streptomycetaceae</taxon>
        <taxon>Streptomyces</taxon>
    </lineage>
</organism>
<dbReference type="EMBL" id="AP023439">
    <property type="protein sequence ID" value="BCL20526.1"/>
    <property type="molecule type" value="Genomic_DNA"/>
</dbReference>
<evidence type="ECO:0000313" key="2">
    <source>
        <dbReference type="EMBL" id="BCL20526.1"/>
    </source>
</evidence>
<dbReference type="CDD" id="cd00093">
    <property type="entry name" value="HTH_XRE"/>
    <property type="match status" value="1"/>
</dbReference>
<sequence>MTHRDDVDDLDFLLEEEAENPEFEAAFSDAALRSGLLRRLVSRRKARGLSQSTVAERMETTQSAVSELEAAGTDPRLSTLQRYARAIGCRLDVRLLDDGGEWRFGSAYSTALSRRTSPHAGGEWVAEEENEGGFAKPVVWASAVYSLRQESAEKG</sequence>